<dbReference type="GO" id="GO:0003677">
    <property type="term" value="F:DNA binding"/>
    <property type="evidence" value="ECO:0007669"/>
    <property type="project" value="InterPro"/>
</dbReference>
<dbReference type="PANTHER" id="PTHR36180">
    <property type="entry name" value="DNA-BINDING PROTEIN-RELATED-RELATED"/>
    <property type="match status" value="1"/>
</dbReference>
<dbReference type="InterPro" id="IPR005039">
    <property type="entry name" value="Ant_C"/>
</dbReference>
<dbReference type="Pfam" id="PF02498">
    <property type="entry name" value="Bro-N"/>
    <property type="match status" value="1"/>
</dbReference>
<feature type="domain" description="Bro-N" evidence="1">
    <location>
        <begin position="67"/>
        <end position="171"/>
    </location>
</feature>
<dbReference type="Pfam" id="PF03374">
    <property type="entry name" value="ANT"/>
    <property type="match status" value="1"/>
</dbReference>
<evidence type="ECO:0000313" key="2">
    <source>
        <dbReference type="EMBL" id="ORW20946.1"/>
    </source>
</evidence>
<comment type="caution">
    <text evidence="2">The sequence shown here is derived from an EMBL/GenBank/DDBJ whole genome shotgun (WGS) entry which is preliminary data.</text>
</comment>
<dbReference type="OrthoDB" id="4571241at2"/>
<reference evidence="2 3" key="1">
    <citation type="submission" date="2016-01" db="EMBL/GenBank/DDBJ databases">
        <title>The new phylogeny of the genus Mycobacterium.</title>
        <authorList>
            <person name="Tarcisio F."/>
            <person name="Conor M."/>
            <person name="Antonella G."/>
            <person name="Elisabetta G."/>
            <person name="Giulia F.S."/>
            <person name="Sara T."/>
            <person name="Anna F."/>
            <person name="Clotilde B."/>
            <person name="Roberto B."/>
            <person name="Veronica D.S."/>
            <person name="Fabio R."/>
            <person name="Monica P."/>
            <person name="Olivier J."/>
            <person name="Enrico T."/>
            <person name="Nicola S."/>
        </authorList>
    </citation>
    <scope>NUCLEOTIDE SEQUENCE [LARGE SCALE GENOMIC DNA]</scope>
    <source>
        <strain evidence="2 3">DSM 44572</strain>
    </source>
</reference>
<name>A0A1X1ZCD7_9MYCO</name>
<dbReference type="InterPro" id="IPR003497">
    <property type="entry name" value="BRO_N_domain"/>
</dbReference>
<sequence length="324" mass="36266">MTGLPCNTPAKMRFRSQADAARYERTRQIHNRHKERNYPYLCQSGQHWHLSHPTPEVQREIEEHRPGASLNPVANTFSGYQVRHVLLDEPVWIARDVCEAVGVSKYRDAVAQLDADERVSVVVDTPGGPQRMAGVTEAGIWSLLLISRSEKAKPFKRWLTHEVLPQIRRTGRYDSSIALPDRKTLAQWVVDAETRAEIAESKVLELTPAASAWNELADSAGDYSVADAAKALSRDPGISMGERKLYRFMCGLGWVFRRDGRWKAYQSQVDSGRLTEKLNQPFMRNGEMFAPPPTVRITPKGLAELHKRLGGVADGGQLALVATS</sequence>
<protein>
    <recommendedName>
        <fullName evidence="1">Bro-N domain-containing protein</fullName>
    </recommendedName>
</protein>
<dbReference type="PANTHER" id="PTHR36180:SF2">
    <property type="entry name" value="BRO FAMILY PROTEIN"/>
    <property type="match status" value="1"/>
</dbReference>
<gene>
    <name evidence="2" type="ORF">AWC19_14375</name>
</gene>
<proteinExistence type="predicted"/>
<accession>A0A1X1ZCD7</accession>
<organism evidence="2 3">
    <name type="scientific">Mycobacterium palustre</name>
    <dbReference type="NCBI Taxonomy" id="153971"/>
    <lineage>
        <taxon>Bacteria</taxon>
        <taxon>Bacillati</taxon>
        <taxon>Actinomycetota</taxon>
        <taxon>Actinomycetes</taxon>
        <taxon>Mycobacteriales</taxon>
        <taxon>Mycobacteriaceae</taxon>
        <taxon>Mycobacterium</taxon>
        <taxon>Mycobacterium simiae complex</taxon>
    </lineage>
</organism>
<evidence type="ECO:0000313" key="3">
    <source>
        <dbReference type="Proteomes" id="UP000193529"/>
    </source>
</evidence>
<dbReference type="SMART" id="SM01040">
    <property type="entry name" value="Bro-N"/>
    <property type="match status" value="1"/>
</dbReference>
<dbReference type="STRING" id="153971.AWC19_14375"/>
<dbReference type="EMBL" id="LQPJ01000121">
    <property type="protein sequence ID" value="ORW20946.1"/>
    <property type="molecule type" value="Genomic_DNA"/>
</dbReference>
<dbReference type="RefSeq" id="WP_085079671.1">
    <property type="nucleotide sequence ID" value="NZ_JACKRZ010000357.1"/>
</dbReference>
<evidence type="ECO:0000259" key="1">
    <source>
        <dbReference type="PROSITE" id="PS51750"/>
    </source>
</evidence>
<dbReference type="AlphaFoldDB" id="A0A1X1ZCD7"/>
<dbReference type="Proteomes" id="UP000193529">
    <property type="component" value="Unassembled WGS sequence"/>
</dbReference>
<keyword evidence="3" id="KW-1185">Reference proteome</keyword>
<dbReference type="PROSITE" id="PS51750">
    <property type="entry name" value="BRO_N"/>
    <property type="match status" value="1"/>
</dbReference>